<dbReference type="EMBL" id="CP049801">
    <property type="protein sequence ID" value="QIO07255.1"/>
    <property type="molecule type" value="Genomic_DNA"/>
</dbReference>
<evidence type="ECO:0000259" key="8">
    <source>
        <dbReference type="PROSITE" id="PS50928"/>
    </source>
</evidence>
<keyword evidence="2 7" id="KW-0813">Transport</keyword>
<dbReference type="GO" id="GO:0055085">
    <property type="term" value="P:transmembrane transport"/>
    <property type="evidence" value="ECO:0007669"/>
    <property type="project" value="InterPro"/>
</dbReference>
<evidence type="ECO:0000313" key="10">
    <source>
        <dbReference type="Proteomes" id="UP000502297"/>
    </source>
</evidence>
<keyword evidence="3" id="KW-1003">Cell membrane</keyword>
<keyword evidence="5 7" id="KW-1133">Transmembrane helix</keyword>
<comment type="subcellular location">
    <subcellularLocation>
        <location evidence="1 7">Cell membrane</location>
        <topology evidence="1 7">Multi-pass membrane protein</topology>
    </subcellularLocation>
</comment>
<accession>A0A6G8RZG5</accession>
<evidence type="ECO:0000256" key="5">
    <source>
        <dbReference type="ARBA" id="ARBA00022989"/>
    </source>
</evidence>
<evidence type="ECO:0000256" key="3">
    <source>
        <dbReference type="ARBA" id="ARBA00022475"/>
    </source>
</evidence>
<feature type="transmembrane region" description="Helical" evidence="7">
    <location>
        <begin position="36"/>
        <end position="56"/>
    </location>
</feature>
<dbReference type="SUPFAM" id="SSF161098">
    <property type="entry name" value="MetI-like"/>
    <property type="match status" value="1"/>
</dbReference>
<comment type="similarity">
    <text evidence="7">Belongs to the binding-protein-dependent transport system permease family.</text>
</comment>
<gene>
    <name evidence="9" type="ORF">G8E00_15585</name>
</gene>
<feature type="domain" description="ABC transmembrane type-1" evidence="8">
    <location>
        <begin position="90"/>
        <end position="276"/>
    </location>
</feature>
<dbReference type="InterPro" id="IPR000515">
    <property type="entry name" value="MetI-like"/>
</dbReference>
<dbReference type="KEGG" id="asha:G8E00_15585"/>
<evidence type="ECO:0000256" key="6">
    <source>
        <dbReference type="ARBA" id="ARBA00023136"/>
    </source>
</evidence>
<dbReference type="PANTHER" id="PTHR30151">
    <property type="entry name" value="ALKANE SULFONATE ABC TRANSPORTER-RELATED, MEMBRANE SUBUNIT"/>
    <property type="match status" value="1"/>
</dbReference>
<dbReference type="Pfam" id="PF00528">
    <property type="entry name" value="BPD_transp_1"/>
    <property type="match status" value="1"/>
</dbReference>
<evidence type="ECO:0000256" key="4">
    <source>
        <dbReference type="ARBA" id="ARBA00022692"/>
    </source>
</evidence>
<dbReference type="GO" id="GO:0005886">
    <property type="term" value="C:plasma membrane"/>
    <property type="evidence" value="ECO:0007669"/>
    <property type="project" value="UniProtKB-SubCell"/>
</dbReference>
<dbReference type="PANTHER" id="PTHR30151:SF38">
    <property type="entry name" value="ALIPHATIC SULFONATES TRANSPORT PERMEASE PROTEIN SSUC-RELATED"/>
    <property type="match status" value="1"/>
</dbReference>
<dbReference type="PROSITE" id="PS50928">
    <property type="entry name" value="ABC_TM1"/>
    <property type="match status" value="1"/>
</dbReference>
<feature type="transmembrane region" description="Helical" evidence="7">
    <location>
        <begin position="253"/>
        <end position="275"/>
    </location>
</feature>
<keyword evidence="10" id="KW-1185">Reference proteome</keyword>
<protein>
    <submittedName>
        <fullName evidence="9">ABC transporter permease</fullName>
    </submittedName>
</protein>
<evidence type="ECO:0000313" key="9">
    <source>
        <dbReference type="EMBL" id="QIO07255.1"/>
    </source>
</evidence>
<reference evidence="9 10" key="1">
    <citation type="submission" date="2020-03" db="EMBL/GenBank/DDBJ databases">
        <authorList>
            <person name="Zhu W."/>
        </authorList>
    </citation>
    <scope>NUCLEOTIDE SEQUENCE [LARGE SCALE GENOMIC DNA]</scope>
    <source>
        <strain evidence="9 10">323-1</strain>
    </source>
</reference>
<keyword evidence="4 7" id="KW-0812">Transmembrane</keyword>
<organism evidence="9 10">
    <name type="scientific">Acinetobacter shaoyimingii</name>
    <dbReference type="NCBI Taxonomy" id="2715164"/>
    <lineage>
        <taxon>Bacteria</taxon>
        <taxon>Pseudomonadati</taxon>
        <taxon>Pseudomonadota</taxon>
        <taxon>Gammaproteobacteria</taxon>
        <taxon>Moraxellales</taxon>
        <taxon>Moraxellaceae</taxon>
        <taxon>Acinetobacter</taxon>
    </lineage>
</organism>
<dbReference type="RefSeq" id="WP_166226121.1">
    <property type="nucleotide sequence ID" value="NZ_CP049801.1"/>
</dbReference>
<feature type="transmembrane region" description="Helical" evidence="7">
    <location>
        <begin position="130"/>
        <end position="150"/>
    </location>
</feature>
<evidence type="ECO:0000256" key="2">
    <source>
        <dbReference type="ARBA" id="ARBA00022448"/>
    </source>
</evidence>
<sequence length="285" mass="31965">MTTTHIHRDSKLETNTLLSRIEKQNSQRFQKLKNRAIQISQALILPVIFIVLWAIASHQLWLDPKLIPSPFSVVIQAVETLTKAEFWQGFFASLARNFTGYALGASLGVAFGVLLGTSRFANWFLAPSFNVLRQVSLFAWLPLISTFLGYDNGAKILFITLSVFYPVALHSLEGVSSISTKYREVAQVYQFPKLYTYRKLILPAASPQIFVGLQLGLIFAWLATVGSEFLLANYGVGLGNLVIRGREQFNVPLILLGMFSIGFIGVILNRILLVIERRVLTWQKA</sequence>
<proteinExistence type="inferred from homology"/>
<dbReference type="Proteomes" id="UP000502297">
    <property type="component" value="Chromosome"/>
</dbReference>
<feature type="transmembrane region" description="Helical" evidence="7">
    <location>
        <begin position="200"/>
        <end position="223"/>
    </location>
</feature>
<feature type="transmembrane region" description="Helical" evidence="7">
    <location>
        <begin position="98"/>
        <end position="118"/>
    </location>
</feature>
<keyword evidence="6 7" id="KW-0472">Membrane</keyword>
<dbReference type="CDD" id="cd06261">
    <property type="entry name" value="TM_PBP2"/>
    <property type="match status" value="1"/>
</dbReference>
<evidence type="ECO:0000256" key="1">
    <source>
        <dbReference type="ARBA" id="ARBA00004651"/>
    </source>
</evidence>
<name>A0A6G8RZG5_9GAMM</name>
<evidence type="ECO:0000256" key="7">
    <source>
        <dbReference type="RuleBase" id="RU363032"/>
    </source>
</evidence>
<feature type="transmembrane region" description="Helical" evidence="7">
    <location>
        <begin position="156"/>
        <end position="179"/>
    </location>
</feature>
<dbReference type="AlphaFoldDB" id="A0A6G8RZG5"/>
<dbReference type="Gene3D" id="1.10.3720.10">
    <property type="entry name" value="MetI-like"/>
    <property type="match status" value="1"/>
</dbReference>
<dbReference type="InterPro" id="IPR035906">
    <property type="entry name" value="MetI-like_sf"/>
</dbReference>